<dbReference type="Proteomes" id="UP000777661">
    <property type="component" value="Unassembled WGS sequence"/>
</dbReference>
<dbReference type="Gene3D" id="3.90.1150.200">
    <property type="match status" value="1"/>
</dbReference>
<dbReference type="SUPFAM" id="SSF159888">
    <property type="entry name" value="YdhG-like"/>
    <property type="match status" value="1"/>
</dbReference>
<evidence type="ECO:0000313" key="4">
    <source>
        <dbReference type="Proteomes" id="UP000777661"/>
    </source>
</evidence>
<feature type="region of interest" description="Disordered" evidence="1">
    <location>
        <begin position="1"/>
        <end position="32"/>
    </location>
</feature>
<keyword evidence="4" id="KW-1185">Reference proteome</keyword>
<protein>
    <submittedName>
        <fullName evidence="3">DUF1801 domain-containing protein</fullName>
    </submittedName>
</protein>
<reference evidence="3 4" key="1">
    <citation type="submission" date="2021-06" db="EMBL/GenBank/DDBJ databases">
        <title>Nitratireductor porphyridii sp. nov., isolated from a small marine red alga, Porphyridium purpureum in South Korea.</title>
        <authorList>
            <person name="Kim K.H."/>
            <person name="Kristyanto S."/>
            <person name="Jeon C.O."/>
        </authorList>
    </citation>
    <scope>NUCLEOTIDE SEQUENCE [LARGE SCALE GENOMIC DNA]</scope>
    <source>
        <strain evidence="3 4">R6</strain>
    </source>
</reference>
<comment type="caution">
    <text evidence="3">The sequence shown here is derived from an EMBL/GenBank/DDBJ whole genome shotgun (WGS) entry which is preliminary data.</text>
</comment>
<dbReference type="EMBL" id="JAHSQO010000002">
    <property type="protein sequence ID" value="MBY8916531.1"/>
    <property type="molecule type" value="Genomic_DNA"/>
</dbReference>
<organism evidence="3 4">
    <name type="scientific">Nitratireductor rhodophyticola</name>
    <dbReference type="NCBI Taxonomy" id="2854036"/>
    <lineage>
        <taxon>Bacteria</taxon>
        <taxon>Pseudomonadati</taxon>
        <taxon>Pseudomonadota</taxon>
        <taxon>Alphaproteobacteria</taxon>
        <taxon>Hyphomicrobiales</taxon>
        <taxon>Phyllobacteriaceae</taxon>
        <taxon>Nitratireductor</taxon>
    </lineage>
</organism>
<gene>
    <name evidence="3" type="ORF">KVG22_08030</name>
</gene>
<dbReference type="RefSeq" id="WP_223005684.1">
    <property type="nucleotide sequence ID" value="NZ_CBDDPV010000002.1"/>
</dbReference>
<evidence type="ECO:0000256" key="1">
    <source>
        <dbReference type="SAM" id="MobiDB-lite"/>
    </source>
</evidence>
<name>A0ABS7R6H8_9HYPH</name>
<dbReference type="InterPro" id="IPR014922">
    <property type="entry name" value="YdhG-like"/>
</dbReference>
<feature type="domain" description="YdhG-like" evidence="2">
    <location>
        <begin position="46"/>
        <end position="139"/>
    </location>
</feature>
<accession>A0ABS7R6H8</accession>
<evidence type="ECO:0000313" key="3">
    <source>
        <dbReference type="EMBL" id="MBY8916531.1"/>
    </source>
</evidence>
<proteinExistence type="predicted"/>
<sequence>MPAKSSGKAQGKTEPPRLLSGGNPQIPKGDGDAPVQAYIAAMPGWKREAGRLIDRLIVRELPEVRKAVKWNSPLYGIEGQGWFLGLHCYTRYIKMAFFHGAALEPLPPVASKDANTRYFHLHEDEVLDEARFTSWVRQASALPGWVP</sequence>
<dbReference type="Pfam" id="PF08818">
    <property type="entry name" value="DUF1801"/>
    <property type="match status" value="1"/>
</dbReference>
<evidence type="ECO:0000259" key="2">
    <source>
        <dbReference type="Pfam" id="PF08818"/>
    </source>
</evidence>